<dbReference type="Pfam" id="PF00535">
    <property type="entry name" value="Glycos_transf_2"/>
    <property type="match status" value="1"/>
</dbReference>
<dbReference type="InterPro" id="IPR029044">
    <property type="entry name" value="Nucleotide-diphossugar_trans"/>
</dbReference>
<dbReference type="InterPro" id="IPR001173">
    <property type="entry name" value="Glyco_trans_2-like"/>
</dbReference>
<dbReference type="Proteomes" id="UP000321721">
    <property type="component" value="Unassembled WGS sequence"/>
</dbReference>
<dbReference type="OrthoDB" id="199095at2"/>
<comment type="caution">
    <text evidence="2">The sequence shown here is derived from an EMBL/GenBank/DDBJ whole genome shotgun (WGS) entry which is preliminary data.</text>
</comment>
<evidence type="ECO:0000313" key="3">
    <source>
        <dbReference type="Proteomes" id="UP000321721"/>
    </source>
</evidence>
<dbReference type="PANTHER" id="PTHR22916">
    <property type="entry name" value="GLYCOSYLTRANSFERASE"/>
    <property type="match status" value="1"/>
</dbReference>
<dbReference type="PANTHER" id="PTHR22916:SF3">
    <property type="entry name" value="UDP-GLCNAC:BETAGAL BETA-1,3-N-ACETYLGLUCOSAMINYLTRANSFERASE-LIKE PROTEIN 1"/>
    <property type="match status" value="1"/>
</dbReference>
<dbReference type="Gene3D" id="3.90.550.10">
    <property type="entry name" value="Spore Coat Polysaccharide Biosynthesis Protein SpsA, Chain A"/>
    <property type="match status" value="1"/>
</dbReference>
<dbReference type="AlphaFoldDB" id="A0A5C6RQN8"/>
<evidence type="ECO:0000313" key="2">
    <source>
        <dbReference type="EMBL" id="TXB63702.1"/>
    </source>
</evidence>
<feature type="domain" description="Glycosyltransferase 2-like" evidence="1">
    <location>
        <begin position="12"/>
        <end position="161"/>
    </location>
</feature>
<name>A0A5C6RQN8_9FLAO</name>
<gene>
    <name evidence="2" type="ORF">FRY74_12590</name>
</gene>
<dbReference type="EMBL" id="VOOS01000007">
    <property type="protein sequence ID" value="TXB63702.1"/>
    <property type="molecule type" value="Genomic_DNA"/>
</dbReference>
<protein>
    <submittedName>
        <fullName evidence="2">Glycosyltransferase</fullName>
    </submittedName>
</protein>
<dbReference type="GO" id="GO:0016758">
    <property type="term" value="F:hexosyltransferase activity"/>
    <property type="evidence" value="ECO:0007669"/>
    <property type="project" value="UniProtKB-ARBA"/>
</dbReference>
<proteinExistence type="predicted"/>
<accession>A0A5C6RQN8</accession>
<evidence type="ECO:0000259" key="1">
    <source>
        <dbReference type="Pfam" id="PF00535"/>
    </source>
</evidence>
<sequence>MKLQNNNNLLVSICCITYNHEKYIKQALDSFLMQKTDFAFEIVIHDDASTDSTQAIIKEYAKKHPSVFNPLYQKENQKSIYKSGMNPRFNYPRAKGKYIALCDGDDYWTDPLKLQKQVDLMELDDTISLVYTNCKEKYENTNLPLKTKYNKSMPEGYCFDEVIKGSFPQTVSIMYRKSFIPGKIADVVKPNYKMGDYQLALFLALKGKLKYLPDVTCVYRKNDTSISGVVAKNYLTNINFINSCREVLTDFTIENSISDPTLLQKIDAQLQHWLLTSFSMSLQNHNLTLAKQLWLTIKHNPTPIPIKYKILNLSAALGIFGKGLINFYYKK</sequence>
<organism evidence="2 3">
    <name type="scientific">Vicingus serpentipes</name>
    <dbReference type="NCBI Taxonomy" id="1926625"/>
    <lineage>
        <taxon>Bacteria</taxon>
        <taxon>Pseudomonadati</taxon>
        <taxon>Bacteroidota</taxon>
        <taxon>Flavobacteriia</taxon>
        <taxon>Flavobacteriales</taxon>
        <taxon>Vicingaceae</taxon>
        <taxon>Vicingus</taxon>
    </lineage>
</organism>
<reference evidence="2 3" key="1">
    <citation type="submission" date="2019-08" db="EMBL/GenBank/DDBJ databases">
        <title>Genome of Vicingus serpentipes NCIMB 15042.</title>
        <authorList>
            <person name="Bowman J.P."/>
        </authorList>
    </citation>
    <scope>NUCLEOTIDE SEQUENCE [LARGE SCALE GENOMIC DNA]</scope>
    <source>
        <strain evidence="2 3">NCIMB 15042</strain>
    </source>
</reference>
<dbReference type="RefSeq" id="WP_147102160.1">
    <property type="nucleotide sequence ID" value="NZ_VOOS01000007.1"/>
</dbReference>
<keyword evidence="2" id="KW-0808">Transferase</keyword>
<dbReference type="SUPFAM" id="SSF53448">
    <property type="entry name" value="Nucleotide-diphospho-sugar transferases"/>
    <property type="match status" value="1"/>
</dbReference>
<keyword evidence="3" id="KW-1185">Reference proteome</keyword>